<dbReference type="InterPro" id="IPR011250">
    <property type="entry name" value="OMP/PagP_B-barrel"/>
</dbReference>
<dbReference type="Proteomes" id="UP000787625">
    <property type="component" value="Unassembled WGS sequence"/>
</dbReference>
<feature type="signal peptide" evidence="2">
    <location>
        <begin position="1"/>
        <end position="20"/>
    </location>
</feature>
<feature type="domain" description="Outer membrane protein beta-barrel" evidence="3">
    <location>
        <begin position="8"/>
        <end position="189"/>
    </location>
</feature>
<name>A0A9D2UH80_9BACT</name>
<reference evidence="4" key="1">
    <citation type="journal article" date="2021" name="PeerJ">
        <title>Extensive microbial diversity within the chicken gut microbiome revealed by metagenomics and culture.</title>
        <authorList>
            <person name="Gilroy R."/>
            <person name="Ravi A."/>
            <person name="Getino M."/>
            <person name="Pursley I."/>
            <person name="Horton D.L."/>
            <person name="Alikhan N.F."/>
            <person name="Baker D."/>
            <person name="Gharbi K."/>
            <person name="Hall N."/>
            <person name="Watson M."/>
            <person name="Adriaenssens E.M."/>
            <person name="Foster-Nyarko E."/>
            <person name="Jarju S."/>
            <person name="Secka A."/>
            <person name="Antonio M."/>
            <person name="Oren A."/>
            <person name="Chaudhuri R.R."/>
            <person name="La Ragione R."/>
            <person name="Hildebrand F."/>
            <person name="Pallen M.J."/>
        </authorList>
    </citation>
    <scope>NUCLEOTIDE SEQUENCE</scope>
    <source>
        <strain evidence="4">MalCec1-1739</strain>
    </source>
</reference>
<sequence length="228" mass="24925">MKKVLMIAALAASVAVCAEAQNKYKPEGLSFSTELNYTFGGGTTDGALSLPEYGAKFRLFVNDAWAVRLNLGLSTVSDKTTTYTPNPDGGEYETYNKTATTRFSLMPGFEYHFNKFERISPYVGAEIGILTQNTKTTTTNDQNDDKTTVKQPGLGFGVNVVTGVDVYLCKGLYMGFELGLGYDSMNSKRGSTKVETGGNTNETDGDRSTLDSFFGFHAQPQLRIGWHF</sequence>
<evidence type="ECO:0000256" key="2">
    <source>
        <dbReference type="SAM" id="SignalP"/>
    </source>
</evidence>
<comment type="caution">
    <text evidence="4">The sequence shown here is derived from an EMBL/GenBank/DDBJ whole genome shotgun (WGS) entry which is preliminary data.</text>
</comment>
<dbReference type="SUPFAM" id="SSF56925">
    <property type="entry name" value="OMPA-like"/>
    <property type="match status" value="1"/>
</dbReference>
<keyword evidence="1 2" id="KW-0732">Signal</keyword>
<evidence type="ECO:0000313" key="5">
    <source>
        <dbReference type="Proteomes" id="UP000787625"/>
    </source>
</evidence>
<accession>A0A9D2UH80</accession>
<dbReference type="Pfam" id="PF13505">
    <property type="entry name" value="OMP_b-brl"/>
    <property type="match status" value="1"/>
</dbReference>
<dbReference type="AlphaFoldDB" id="A0A9D2UH80"/>
<reference evidence="4" key="2">
    <citation type="submission" date="2021-04" db="EMBL/GenBank/DDBJ databases">
        <authorList>
            <person name="Gilroy R."/>
        </authorList>
    </citation>
    <scope>NUCLEOTIDE SEQUENCE</scope>
    <source>
        <strain evidence="4">MalCec1-1739</strain>
    </source>
</reference>
<feature type="chain" id="PRO_5039416027" evidence="2">
    <location>
        <begin position="21"/>
        <end position="228"/>
    </location>
</feature>
<dbReference type="InterPro" id="IPR027385">
    <property type="entry name" value="Beta-barrel_OMP"/>
</dbReference>
<evidence type="ECO:0000256" key="1">
    <source>
        <dbReference type="ARBA" id="ARBA00022729"/>
    </source>
</evidence>
<dbReference type="Gene3D" id="2.40.160.20">
    <property type="match status" value="1"/>
</dbReference>
<proteinExistence type="predicted"/>
<gene>
    <name evidence="4" type="ORF">IAA93_01875</name>
</gene>
<evidence type="ECO:0000259" key="3">
    <source>
        <dbReference type="Pfam" id="PF13505"/>
    </source>
</evidence>
<dbReference type="EMBL" id="DWUP01000035">
    <property type="protein sequence ID" value="HJD52465.1"/>
    <property type="molecule type" value="Genomic_DNA"/>
</dbReference>
<organism evidence="4 5">
    <name type="scientific">Candidatus Avibacteroides avistercoris</name>
    <dbReference type="NCBI Taxonomy" id="2840690"/>
    <lineage>
        <taxon>Bacteria</taxon>
        <taxon>Pseudomonadati</taxon>
        <taxon>Bacteroidota</taxon>
        <taxon>Bacteroidia</taxon>
        <taxon>Bacteroidales</taxon>
        <taxon>Bacteroidaceae</taxon>
        <taxon>Bacteroidaceae incertae sedis</taxon>
        <taxon>Candidatus Avibacteroides</taxon>
    </lineage>
</organism>
<evidence type="ECO:0000313" key="4">
    <source>
        <dbReference type="EMBL" id="HJD52465.1"/>
    </source>
</evidence>
<protein>
    <submittedName>
        <fullName evidence="4">Outer membrane beta-barrel protein</fullName>
    </submittedName>
</protein>